<evidence type="ECO:0000313" key="2">
    <source>
        <dbReference type="Proteomes" id="UP001497535"/>
    </source>
</evidence>
<comment type="caution">
    <text evidence="1">The sequence shown here is derived from an EMBL/GenBank/DDBJ whole genome shotgun (WGS) entry which is preliminary data.</text>
</comment>
<protein>
    <submittedName>
        <fullName evidence="1">Uncharacterized protein</fullName>
    </submittedName>
</protein>
<dbReference type="Proteomes" id="UP001497535">
    <property type="component" value="Unassembled WGS sequence"/>
</dbReference>
<accession>A0ACB0Z8N6</accession>
<organism evidence="1 2">
    <name type="scientific">Meloidogyne enterolobii</name>
    <name type="common">Root-knot nematode worm</name>
    <name type="synonym">Meloidogyne mayaguensis</name>
    <dbReference type="NCBI Taxonomy" id="390850"/>
    <lineage>
        <taxon>Eukaryota</taxon>
        <taxon>Metazoa</taxon>
        <taxon>Ecdysozoa</taxon>
        <taxon>Nematoda</taxon>
        <taxon>Chromadorea</taxon>
        <taxon>Rhabditida</taxon>
        <taxon>Tylenchina</taxon>
        <taxon>Tylenchomorpha</taxon>
        <taxon>Tylenchoidea</taxon>
        <taxon>Meloidogynidae</taxon>
        <taxon>Meloidogyninae</taxon>
        <taxon>Meloidogyne</taxon>
    </lineage>
</organism>
<sequence>MNSLLTPIQVDRFLSCFENFILVGEVTAHWRKHKMYDKNVTGLSFNLNITKNGNFIMDFEGQIMDYRSGGRAACIPKEEGIAKPVTWEINGTLPNPNYANLLVFHMLPQKASRKHVDGKITKDDLPDGPKCDELSIKFHSDNYILLTNEDFIAPSTTTTATTTKLPEPTTTKLPEATKSELSFGFFNHTLKGEMVTLAERVGEVNKDNISLYTKHPGACEVTFEDNFIVLHYKKESKAAKNGCAVDLLSRLHNMIKLETGVENKGGIEKCLGKCSSEDLPFNGSSANLLPFGYSTTRDKNITKLKVNGPLYDAKEENCHNQEECGKSADCMRWTSLEAAWTTCNNKFFAHAHPTRSSTQKPNSYPSI</sequence>
<name>A0ACB0Z8N6_MELEN</name>
<evidence type="ECO:0000313" key="1">
    <source>
        <dbReference type="EMBL" id="CAK5075258.1"/>
    </source>
</evidence>
<proteinExistence type="predicted"/>
<keyword evidence="2" id="KW-1185">Reference proteome</keyword>
<gene>
    <name evidence="1" type="ORF">MENTE1834_LOCUS22049</name>
</gene>
<dbReference type="EMBL" id="CAVMJV010000027">
    <property type="protein sequence ID" value="CAK5075258.1"/>
    <property type="molecule type" value="Genomic_DNA"/>
</dbReference>
<reference evidence="1" key="1">
    <citation type="submission" date="2023-11" db="EMBL/GenBank/DDBJ databases">
        <authorList>
            <person name="Poullet M."/>
        </authorList>
    </citation>
    <scope>NUCLEOTIDE SEQUENCE</scope>
    <source>
        <strain evidence="1">E1834</strain>
    </source>
</reference>